<evidence type="ECO:0000313" key="3">
    <source>
        <dbReference type="Proteomes" id="UP001056855"/>
    </source>
</evidence>
<reference evidence="2" key="1">
    <citation type="submission" date="2022-06" db="EMBL/GenBank/DDBJ databases">
        <title>Diverse halophilic archaea isolated from saline environments.</title>
        <authorList>
            <person name="Cui H.-L."/>
        </authorList>
    </citation>
    <scope>NUCLEOTIDE SEQUENCE</scope>
    <source>
        <strain evidence="2">WLHS1</strain>
        <plasmid evidence="2">unnamed2</plasmid>
    </source>
</reference>
<feature type="region of interest" description="Disordered" evidence="1">
    <location>
        <begin position="146"/>
        <end position="187"/>
    </location>
</feature>
<feature type="compositionally biased region" description="Basic and acidic residues" evidence="1">
    <location>
        <begin position="176"/>
        <end position="187"/>
    </location>
</feature>
<evidence type="ECO:0000313" key="2">
    <source>
        <dbReference type="EMBL" id="UTF55830.1"/>
    </source>
</evidence>
<name>A0A9E7NDE1_9EURY</name>
<keyword evidence="2" id="KW-0614">Plasmid</keyword>
<geneLocation type="plasmid" evidence="2 3">
    <name>unnamed2</name>
</geneLocation>
<accession>A0A9E7NDE1</accession>
<organism evidence="2 3">
    <name type="scientific">Natronosalvus rutilus</name>
    <dbReference type="NCBI Taxonomy" id="2953753"/>
    <lineage>
        <taxon>Archaea</taxon>
        <taxon>Methanobacteriati</taxon>
        <taxon>Methanobacteriota</taxon>
        <taxon>Stenosarchaea group</taxon>
        <taxon>Halobacteria</taxon>
        <taxon>Halobacteriales</taxon>
        <taxon>Natrialbaceae</taxon>
        <taxon>Natronosalvus</taxon>
    </lineage>
</organism>
<dbReference type="Proteomes" id="UP001056855">
    <property type="component" value="Plasmid unnamed2"/>
</dbReference>
<keyword evidence="3" id="KW-1185">Reference proteome</keyword>
<proteinExistence type="predicted"/>
<gene>
    <name evidence="2" type="ORF">NGM29_20315</name>
</gene>
<dbReference type="RefSeq" id="WP_254161262.1">
    <property type="nucleotide sequence ID" value="NZ_CP100357.1"/>
</dbReference>
<dbReference type="EMBL" id="CP100357">
    <property type="protein sequence ID" value="UTF55830.1"/>
    <property type="molecule type" value="Genomic_DNA"/>
</dbReference>
<dbReference type="GeneID" id="73292443"/>
<sequence length="187" mass="20288">MTEPFDTDIEARLDALEAAEADRRRVGLALIDRDDEHGWHWVNRPRGVDTFTDLEEPPSVVVSLAAAWQFEIDDDTLEVVAARAIEPDGDPGARWTIAPDGEIEPGDSLRDWNPTAVRPVDDGGEPADHQADLDPETLEITGVRLIDDDGIPGEPIDHPAVGSVVGGDPAEDEADVDTRERAADLES</sequence>
<dbReference type="AlphaFoldDB" id="A0A9E7NDE1"/>
<protein>
    <submittedName>
        <fullName evidence="2">Uncharacterized protein</fullName>
    </submittedName>
</protein>
<evidence type="ECO:0000256" key="1">
    <source>
        <dbReference type="SAM" id="MobiDB-lite"/>
    </source>
</evidence>
<dbReference type="KEGG" id="sawl:NGM29_20315"/>